<evidence type="ECO:0000259" key="8">
    <source>
        <dbReference type="Pfam" id="PF14322"/>
    </source>
</evidence>
<evidence type="ECO:0000313" key="9">
    <source>
        <dbReference type="EMBL" id="MBD1430069.1"/>
    </source>
</evidence>
<evidence type="ECO:0000256" key="6">
    <source>
        <dbReference type="SAM" id="SignalP"/>
    </source>
</evidence>
<proteinExistence type="inferred from homology"/>
<dbReference type="Pfam" id="PF14322">
    <property type="entry name" value="SusD-like_3"/>
    <property type="match status" value="1"/>
</dbReference>
<dbReference type="InterPro" id="IPR011990">
    <property type="entry name" value="TPR-like_helical_dom_sf"/>
</dbReference>
<evidence type="ECO:0000259" key="7">
    <source>
        <dbReference type="Pfam" id="PF07980"/>
    </source>
</evidence>
<comment type="caution">
    <text evidence="9">The sequence shown here is derived from an EMBL/GenBank/DDBJ whole genome shotgun (WGS) entry which is preliminary data.</text>
</comment>
<keyword evidence="10" id="KW-1185">Reference proteome</keyword>
<protein>
    <submittedName>
        <fullName evidence="9">RagB/SusD family nutrient uptake outer membrane protein</fullName>
    </submittedName>
</protein>
<evidence type="ECO:0000256" key="4">
    <source>
        <dbReference type="ARBA" id="ARBA00023136"/>
    </source>
</evidence>
<evidence type="ECO:0000256" key="3">
    <source>
        <dbReference type="ARBA" id="ARBA00022729"/>
    </source>
</evidence>
<comment type="similarity">
    <text evidence="2">Belongs to the SusD family.</text>
</comment>
<feature type="signal peptide" evidence="6">
    <location>
        <begin position="1"/>
        <end position="24"/>
    </location>
</feature>
<dbReference type="EMBL" id="JACOIJ010000020">
    <property type="protein sequence ID" value="MBD1430069.1"/>
    <property type="molecule type" value="Genomic_DNA"/>
</dbReference>
<reference evidence="9 10" key="1">
    <citation type="submission" date="2020-08" db="EMBL/GenBank/DDBJ databases">
        <title>Sphingobacterium sp. DN04309 isolated from aquaculture water.</title>
        <authorList>
            <person name="Zhang M."/>
        </authorList>
    </citation>
    <scope>NUCLEOTIDE SEQUENCE [LARGE SCALE GENOMIC DNA]</scope>
    <source>
        <strain evidence="9 10">DN04309</strain>
    </source>
</reference>
<dbReference type="Proteomes" id="UP000651271">
    <property type="component" value="Unassembled WGS sequence"/>
</dbReference>
<dbReference type="InterPro" id="IPR033985">
    <property type="entry name" value="SusD-like_N"/>
</dbReference>
<keyword evidence="3 6" id="KW-0732">Signal</keyword>
<gene>
    <name evidence="9" type="ORF">H8B04_10915</name>
</gene>
<sequence length="532" mass="61169">MKTKYRFKTILGAIFAFSIMQVSCDNFLTIDSPTGVSDEQWWNTETDAYNAIATIYAGIPGGSSGRNIMYYSGLTDEAVHRGDFKGAYDDFTRGLATSRWGISQSLWTDDYICIRRANRFLENVDKVFMDPSLKERMILEARALRAYYHMELMMVFGDIPLLTKSLTVEENKQPRTPINEVYNFLVEELKVCAELLPTTYTNADRHRVTSGTCWALLARLGLFKKDYELAKMASKKLIDSKVYKLWKNTTNVALSYSELFSYTGELNDERIFYKENGCSNAWTSFAPYGIGGETYLSPTNTVVDNFETKQGKTIYELGADSAAIYKKNPIYRNNRDPRLNASVFVPNENFQNKYVLDPFYNPADKIGLTKSTATGFWIKKYIDPRDQQSKSGSLDFMIIRYAEMLLTYAEAMIELNEWNNSTVLDAINEVRNRAAMPSVNTTVYNSQAKMRELIRRERQAELAFEGGRYFDIRRWGIDVEVMNGQVYGATNPTTGEITRVQTRKYSRDREYLWPIPEVELIPNENMVQNPNY</sequence>
<keyword evidence="4" id="KW-0472">Membrane</keyword>
<dbReference type="InterPro" id="IPR012944">
    <property type="entry name" value="SusD_RagB_dom"/>
</dbReference>
<dbReference type="Gene3D" id="1.25.40.390">
    <property type="match status" value="1"/>
</dbReference>
<dbReference type="SUPFAM" id="SSF48452">
    <property type="entry name" value="TPR-like"/>
    <property type="match status" value="1"/>
</dbReference>
<accession>A0ABR7YFM1</accession>
<name>A0ABR7YFM1_9SPHI</name>
<evidence type="ECO:0000313" key="10">
    <source>
        <dbReference type="Proteomes" id="UP000651271"/>
    </source>
</evidence>
<evidence type="ECO:0000256" key="1">
    <source>
        <dbReference type="ARBA" id="ARBA00004442"/>
    </source>
</evidence>
<feature type="domain" description="RagB/SusD" evidence="7">
    <location>
        <begin position="279"/>
        <end position="532"/>
    </location>
</feature>
<feature type="chain" id="PRO_5046150077" evidence="6">
    <location>
        <begin position="25"/>
        <end position="532"/>
    </location>
</feature>
<evidence type="ECO:0000256" key="2">
    <source>
        <dbReference type="ARBA" id="ARBA00006275"/>
    </source>
</evidence>
<keyword evidence="5" id="KW-0998">Cell outer membrane</keyword>
<evidence type="ECO:0000256" key="5">
    <source>
        <dbReference type="ARBA" id="ARBA00023237"/>
    </source>
</evidence>
<organism evidence="9 10">
    <name type="scientific">Sphingobacterium litopenaei</name>
    <dbReference type="NCBI Taxonomy" id="2763500"/>
    <lineage>
        <taxon>Bacteria</taxon>
        <taxon>Pseudomonadati</taxon>
        <taxon>Bacteroidota</taxon>
        <taxon>Sphingobacteriia</taxon>
        <taxon>Sphingobacteriales</taxon>
        <taxon>Sphingobacteriaceae</taxon>
        <taxon>Sphingobacterium</taxon>
    </lineage>
</organism>
<comment type="subcellular location">
    <subcellularLocation>
        <location evidence="1">Cell outer membrane</location>
    </subcellularLocation>
</comment>
<dbReference type="RefSeq" id="WP_190302359.1">
    <property type="nucleotide sequence ID" value="NZ_JACOIJ010000020.1"/>
</dbReference>
<feature type="domain" description="SusD-like N-terminal" evidence="8">
    <location>
        <begin position="105"/>
        <end position="221"/>
    </location>
</feature>
<dbReference type="Pfam" id="PF07980">
    <property type="entry name" value="SusD_RagB"/>
    <property type="match status" value="1"/>
</dbReference>